<dbReference type="Proteomes" id="UP000712600">
    <property type="component" value="Unassembled WGS sequence"/>
</dbReference>
<dbReference type="Proteomes" id="UP000712281">
    <property type="component" value="Unassembled WGS sequence"/>
</dbReference>
<comment type="caution">
    <text evidence="1">The sequence shown here is derived from an EMBL/GenBank/DDBJ whole genome shotgun (WGS) entry which is preliminary data.</text>
</comment>
<dbReference type="EMBL" id="QGKX02001290">
    <property type="protein sequence ID" value="KAF3541039.1"/>
    <property type="molecule type" value="Genomic_DNA"/>
</dbReference>
<protein>
    <submittedName>
        <fullName evidence="1">Uncharacterized protein</fullName>
    </submittedName>
</protein>
<dbReference type="AlphaFoldDB" id="A0A3N6SU25"/>
<gene>
    <name evidence="2" type="ORF">F2Q68_00010045</name>
    <name evidence="3" type="ORF">F2Q69_00021990</name>
    <name evidence="1" type="ORF">F2Q70_00017092</name>
</gene>
<sequence length="61" mass="6890">MSLLIYSMGEIDSESCRKWDKPGLAVDVSALAENVSERNGFMSGWTLVPDFNLSYLERKEC</sequence>
<proteinExistence type="predicted"/>
<evidence type="ECO:0000313" key="2">
    <source>
        <dbReference type="EMBL" id="KAF2599049.1"/>
    </source>
</evidence>
<dbReference type="EMBL" id="QGKW02000717">
    <property type="protein sequence ID" value="KAF2599049.1"/>
    <property type="molecule type" value="Genomic_DNA"/>
</dbReference>
<evidence type="ECO:0000313" key="1">
    <source>
        <dbReference type="EMBL" id="KAF2561164.1"/>
    </source>
</evidence>
<organism evidence="1">
    <name type="scientific">Brassica cretica</name>
    <name type="common">Mustard</name>
    <dbReference type="NCBI Taxonomy" id="69181"/>
    <lineage>
        <taxon>Eukaryota</taxon>
        <taxon>Viridiplantae</taxon>
        <taxon>Streptophyta</taxon>
        <taxon>Embryophyta</taxon>
        <taxon>Tracheophyta</taxon>
        <taxon>Spermatophyta</taxon>
        <taxon>Magnoliopsida</taxon>
        <taxon>eudicotyledons</taxon>
        <taxon>Gunneridae</taxon>
        <taxon>Pentapetalae</taxon>
        <taxon>rosids</taxon>
        <taxon>malvids</taxon>
        <taxon>Brassicales</taxon>
        <taxon>Brassicaceae</taxon>
        <taxon>Brassiceae</taxon>
        <taxon>Brassica</taxon>
    </lineage>
</organism>
<name>A0A3N6SU25_BRACR</name>
<dbReference type="EMBL" id="QGKY02001250">
    <property type="protein sequence ID" value="KAF2561164.1"/>
    <property type="molecule type" value="Genomic_DNA"/>
</dbReference>
<reference evidence="3" key="2">
    <citation type="submission" date="2019-12" db="EMBL/GenBank/DDBJ databases">
        <title>Genome sequencing and annotation of Brassica cretica.</title>
        <authorList>
            <person name="Studholme D.J."/>
            <person name="Sarris P."/>
        </authorList>
    </citation>
    <scope>NUCLEOTIDE SEQUENCE</scope>
    <source>
        <strain evidence="3">PFS-109/04</strain>
        <tissue evidence="3">Leaf</tissue>
    </source>
</reference>
<accession>A0A3N6SU25</accession>
<reference evidence="1" key="1">
    <citation type="submission" date="2019-12" db="EMBL/GenBank/DDBJ databases">
        <title>Genome sequencing and annotation of Brassica cretica.</title>
        <authorList>
            <person name="Studholme D.J."/>
            <person name="Sarris P.F."/>
        </authorList>
    </citation>
    <scope>NUCLEOTIDE SEQUENCE</scope>
    <source>
        <strain evidence="2">PFS-001/15</strain>
        <strain evidence="1">PFS-102/07</strain>
        <tissue evidence="1">Leaf</tissue>
    </source>
</reference>
<evidence type="ECO:0000313" key="3">
    <source>
        <dbReference type="EMBL" id="KAF3541039.1"/>
    </source>
</evidence>